<dbReference type="Pfam" id="PF00561">
    <property type="entry name" value="Abhydrolase_1"/>
    <property type="match status" value="1"/>
</dbReference>
<dbReference type="SUPFAM" id="SSF53474">
    <property type="entry name" value="alpha/beta-Hydrolases"/>
    <property type="match status" value="1"/>
</dbReference>
<dbReference type="AlphaFoldDB" id="A0A0F7ICK0"/>
<gene>
    <name evidence="2" type="ORF">GAH_01709</name>
</gene>
<dbReference type="InterPro" id="IPR029058">
    <property type="entry name" value="AB_hydrolase_fold"/>
</dbReference>
<dbReference type="STRING" id="113653.GAH_01709"/>
<dbReference type="RefSeq" id="WP_169745351.1">
    <property type="nucleotide sequence ID" value="NZ_CP011267.1"/>
</dbReference>
<dbReference type="KEGG" id="gah:GAH_01709"/>
<dbReference type="EMBL" id="CP011267">
    <property type="protein sequence ID" value="AKG91008.1"/>
    <property type="molecule type" value="Genomic_DNA"/>
</dbReference>
<dbReference type="InterPro" id="IPR000073">
    <property type="entry name" value="AB_hydrolase_1"/>
</dbReference>
<dbReference type="PANTHER" id="PTHR36837">
    <property type="entry name" value="POLY(3-HYDROXYALKANOATE) POLYMERASE SUBUNIT PHAC"/>
    <property type="match status" value="1"/>
</dbReference>
<dbReference type="EC" id="2.3.1.-" evidence="2"/>
<evidence type="ECO:0000313" key="2">
    <source>
        <dbReference type="EMBL" id="AKG91008.1"/>
    </source>
</evidence>
<reference evidence="2 3" key="1">
    <citation type="submission" date="2015-04" db="EMBL/GenBank/DDBJ databases">
        <title>The complete genome sequence of the hyperthermophilic, obligate iron-reducing archaeon Geoglobus ahangari strain 234T.</title>
        <authorList>
            <person name="Manzella M.P."/>
            <person name="Holmes D.E."/>
            <person name="Rocheleau J.M."/>
            <person name="Chung A."/>
            <person name="Reguera G."/>
            <person name="Kashefi K."/>
        </authorList>
    </citation>
    <scope>NUCLEOTIDE SEQUENCE [LARGE SCALE GENOMIC DNA]</scope>
    <source>
        <strain evidence="2 3">234</strain>
    </source>
</reference>
<organism evidence="2 3">
    <name type="scientific">Geoglobus ahangari</name>
    <dbReference type="NCBI Taxonomy" id="113653"/>
    <lineage>
        <taxon>Archaea</taxon>
        <taxon>Methanobacteriati</taxon>
        <taxon>Methanobacteriota</taxon>
        <taxon>Archaeoglobi</taxon>
        <taxon>Archaeoglobales</taxon>
        <taxon>Archaeoglobaceae</taxon>
        <taxon>Geoglobus</taxon>
    </lineage>
</organism>
<dbReference type="Proteomes" id="UP000034723">
    <property type="component" value="Chromosome"/>
</dbReference>
<evidence type="ECO:0000313" key="3">
    <source>
        <dbReference type="Proteomes" id="UP000034723"/>
    </source>
</evidence>
<dbReference type="OrthoDB" id="202878at2157"/>
<name>A0A0F7ICK0_9EURY</name>
<accession>A0A0F7ICK0</accession>
<dbReference type="HOGENOM" id="CLU_035017_0_0_2"/>
<keyword evidence="2" id="KW-0808">Transferase</keyword>
<evidence type="ECO:0000259" key="1">
    <source>
        <dbReference type="Pfam" id="PF00561"/>
    </source>
</evidence>
<proteinExistence type="predicted"/>
<keyword evidence="2" id="KW-0012">Acyltransferase</keyword>
<dbReference type="GO" id="GO:0016746">
    <property type="term" value="F:acyltransferase activity"/>
    <property type="evidence" value="ECO:0007669"/>
    <property type="project" value="UniProtKB-KW"/>
</dbReference>
<dbReference type="InParanoid" id="A0A0F7ICK0"/>
<dbReference type="Gene3D" id="3.40.50.1820">
    <property type="entry name" value="alpha/beta hydrolase"/>
    <property type="match status" value="1"/>
</dbReference>
<dbReference type="InterPro" id="IPR051321">
    <property type="entry name" value="PHA/PHB_synthase"/>
</dbReference>
<sequence length="330" mass="38807">MSEFECLKEVDICPWSCEFDVVDEDWLFKLLHFKPRRKRLLKTPVLIVYAYINRPYILDLHERVSVVRKMLEAGLDVWMVDWGYPKRADKYYRIEDYVDYIDRCVNIIKKKKKVDKVTLHGYCLGATLSTIYSTLHPENVKNLVVQAPPINFHTDNTLAVWARNIDPDKVARAMGNASGDFLNFAFLLVDPIRLTVEKYQALLNRLDDRKFVHDFLYMDHWIFDSPAIPGCVYEEYITRWYHRNEVIEGKFDVNGQKVDLRKITMPTLLLVADRDHITPPECAIPFYEKIPSKDKLMLRVNKGHIGLTVSSSAHRELWDKAIKWIVERSK</sequence>
<dbReference type="GeneID" id="24804278"/>
<feature type="domain" description="AB hydrolase-1" evidence="1">
    <location>
        <begin position="66"/>
        <end position="306"/>
    </location>
</feature>
<protein>
    <submittedName>
        <fullName evidence="2">Poly(3-hydroxyalkanoate) synthetase</fullName>
        <ecNumber evidence="2">2.3.1.-</ecNumber>
    </submittedName>
</protein>
<dbReference type="PANTHER" id="PTHR36837:SF2">
    <property type="entry name" value="POLY(3-HYDROXYALKANOATE) POLYMERASE SUBUNIT PHAC"/>
    <property type="match status" value="1"/>
</dbReference>
<keyword evidence="3" id="KW-1185">Reference proteome</keyword>
<dbReference type="PATRIC" id="fig|113653.22.peg.1681"/>